<keyword evidence="4" id="KW-1185">Reference proteome</keyword>
<keyword evidence="1" id="KW-0812">Transmembrane</keyword>
<dbReference type="OrthoDB" id="3254574at2"/>
<accession>A0A420XN35</accession>
<dbReference type="Proteomes" id="UP000281955">
    <property type="component" value="Unassembled WGS sequence"/>
</dbReference>
<evidence type="ECO:0000259" key="2">
    <source>
        <dbReference type="Pfam" id="PF07811"/>
    </source>
</evidence>
<name>A0A420XN35_9ACTN</name>
<dbReference type="InParanoid" id="A0A420XN35"/>
<dbReference type="RefSeq" id="WP_121194188.1">
    <property type="nucleotide sequence ID" value="NZ_RBWV01000013.1"/>
</dbReference>
<dbReference type="InterPro" id="IPR012495">
    <property type="entry name" value="TadE-like_dom"/>
</dbReference>
<protein>
    <submittedName>
        <fullName evidence="3">TadE-like protein</fullName>
    </submittedName>
</protein>
<dbReference type="EMBL" id="RBWV01000013">
    <property type="protein sequence ID" value="RKS72679.1"/>
    <property type="molecule type" value="Genomic_DNA"/>
</dbReference>
<feature type="domain" description="TadE-like" evidence="2">
    <location>
        <begin position="15"/>
        <end position="57"/>
    </location>
</feature>
<proteinExistence type="predicted"/>
<reference evidence="3 4" key="1">
    <citation type="submission" date="2018-10" db="EMBL/GenBank/DDBJ databases">
        <title>Genomic Encyclopedia of Archaeal and Bacterial Type Strains, Phase II (KMG-II): from individual species to whole genera.</title>
        <authorList>
            <person name="Goeker M."/>
        </authorList>
    </citation>
    <scope>NUCLEOTIDE SEQUENCE [LARGE SCALE GENOMIC DNA]</scope>
    <source>
        <strain evidence="3 4">RP-AC37</strain>
    </source>
</reference>
<keyword evidence="1" id="KW-0472">Membrane</keyword>
<sequence length="134" mass="13600">MRPPALRRALHDDSGAAVVEFCLVVAVVVPMVLAILQFGLVLHVRNTLQAEAAEGARVAAAADRTPVDGRVATASLVSGSFGSGLGQHVTAGTSSDDGLPTVWVRVQADLPLVGWLAGVDGGIDVTAHAVDEGA</sequence>
<dbReference type="AlphaFoldDB" id="A0A420XN35"/>
<keyword evidence="1" id="KW-1133">Transmembrane helix</keyword>
<feature type="transmembrane region" description="Helical" evidence="1">
    <location>
        <begin position="21"/>
        <end position="42"/>
    </location>
</feature>
<dbReference type="Pfam" id="PF07811">
    <property type="entry name" value="TadE"/>
    <property type="match status" value="1"/>
</dbReference>
<gene>
    <name evidence="3" type="ORF">CLV35_2928</name>
</gene>
<organism evidence="3 4">
    <name type="scientific">Motilibacter peucedani</name>
    <dbReference type="NCBI Taxonomy" id="598650"/>
    <lineage>
        <taxon>Bacteria</taxon>
        <taxon>Bacillati</taxon>
        <taxon>Actinomycetota</taxon>
        <taxon>Actinomycetes</taxon>
        <taxon>Motilibacterales</taxon>
        <taxon>Motilibacteraceae</taxon>
        <taxon>Motilibacter</taxon>
    </lineage>
</organism>
<evidence type="ECO:0000313" key="3">
    <source>
        <dbReference type="EMBL" id="RKS72679.1"/>
    </source>
</evidence>
<evidence type="ECO:0000256" key="1">
    <source>
        <dbReference type="SAM" id="Phobius"/>
    </source>
</evidence>
<comment type="caution">
    <text evidence="3">The sequence shown here is derived from an EMBL/GenBank/DDBJ whole genome shotgun (WGS) entry which is preliminary data.</text>
</comment>
<evidence type="ECO:0000313" key="4">
    <source>
        <dbReference type="Proteomes" id="UP000281955"/>
    </source>
</evidence>